<reference evidence="1 2" key="1">
    <citation type="submission" date="2014-02" db="EMBL/GenBank/DDBJ databases">
        <title>Expanding our view of genomic diversity in Candidatus Accumulibacter clades.</title>
        <authorList>
            <person name="Skennerton C.T."/>
            <person name="Barr J.J."/>
            <person name="Slater F.R."/>
            <person name="Bond P.L."/>
            <person name="Tyson G.W."/>
        </authorList>
    </citation>
    <scope>NUCLEOTIDE SEQUENCE [LARGE SCALE GENOMIC DNA]</scope>
    <source>
        <strain evidence="2">BA-91</strain>
    </source>
</reference>
<dbReference type="AlphaFoldDB" id="A0A080LU40"/>
<evidence type="ECO:0000313" key="2">
    <source>
        <dbReference type="Proteomes" id="UP000020077"/>
    </source>
</evidence>
<comment type="caution">
    <text evidence="1">The sequence shown here is derived from an EMBL/GenBank/DDBJ whole genome shotgun (WGS) entry which is preliminary data.</text>
</comment>
<evidence type="ECO:0000313" key="1">
    <source>
        <dbReference type="EMBL" id="KFB72057.1"/>
    </source>
</evidence>
<sequence>MRFGQVQECRADLDDQLQDRLAILAAGKHPVQCQQVARQRFLVGFQHANQLRCQAIELVGQDHHADQHLLGTLGIRFDLQPQACEVENQIVTTRVASHLDRSRQDSRVAGAHGQVGIGLAGELGFASLQRHFGEQQLIDHLSAEFLVVLVVEAWREGLRRIALELMRSRFAFPGGGVAGSQSGHAEGQRQRRAEESVLDRFHGFLACREPLQEPTATLRHNLRMLWTFRGSSNARTPGS</sequence>
<gene>
    <name evidence="1" type="ORF">AW09_002765</name>
</gene>
<dbReference type="Proteomes" id="UP000020077">
    <property type="component" value="Unassembled WGS sequence"/>
</dbReference>
<proteinExistence type="predicted"/>
<dbReference type="EMBL" id="JDVG02000447">
    <property type="protein sequence ID" value="KFB72057.1"/>
    <property type="molecule type" value="Genomic_DNA"/>
</dbReference>
<name>A0A080LU40_9PROT</name>
<organism evidence="1 2">
    <name type="scientific">Candidatus Accumulibacter phosphatis</name>
    <dbReference type="NCBI Taxonomy" id="327160"/>
    <lineage>
        <taxon>Bacteria</taxon>
        <taxon>Pseudomonadati</taxon>
        <taxon>Pseudomonadota</taxon>
        <taxon>Betaproteobacteria</taxon>
        <taxon>Candidatus Accumulibacter</taxon>
    </lineage>
</organism>
<accession>A0A080LU40</accession>
<protein>
    <submittedName>
        <fullName evidence="1">Uncharacterized protein</fullName>
    </submittedName>
</protein>